<name>A0A0F9FND1_9ZZZZ</name>
<sequence>MLSEFQLGRRGINTGTTTTTITDVLNFSGPTAAEGIEVGSEVLITSGTGAPADEFARLNSKPLRTTGVMTLDRTLTAALENGDTFEVLYPGISFDSGPNSIHQALNDALADFPFEKRQVPITLVTNGDMLALTASATPNWTASSSTLTLAAAAFPAAERMLVVVATSADGQAQSVSVGIEAGESYYLEATGFVSTAGAATEGTLVLYDVTNAASISLTDTDITTGDPTILVNSSVTMPSGSLLVQVRPQTDTNAGVTGWTDIIFRKNSAREFTIKDRPVRILRLGRLLATRLDTWGVRGSGWDDIPAEPVQLDSGLWQYHADVDLSGKSVWYEEYVEPVAFSSDSSTTTINKRELAAIAAERVLRPLARSKIWRDRYAFAASAAATARLSFNSLRTVLDQRTRTYPVARV</sequence>
<accession>A0A0F9FND1</accession>
<reference evidence="1" key="1">
    <citation type="journal article" date="2015" name="Nature">
        <title>Complex archaea that bridge the gap between prokaryotes and eukaryotes.</title>
        <authorList>
            <person name="Spang A."/>
            <person name="Saw J.H."/>
            <person name="Jorgensen S.L."/>
            <person name="Zaremba-Niedzwiedzka K."/>
            <person name="Martijn J."/>
            <person name="Lind A.E."/>
            <person name="van Eijk R."/>
            <person name="Schleper C."/>
            <person name="Guy L."/>
            <person name="Ettema T.J."/>
        </authorList>
    </citation>
    <scope>NUCLEOTIDE SEQUENCE</scope>
</reference>
<protein>
    <submittedName>
        <fullName evidence="1">Uncharacterized protein</fullName>
    </submittedName>
</protein>
<proteinExistence type="predicted"/>
<evidence type="ECO:0000313" key="1">
    <source>
        <dbReference type="EMBL" id="KKL87924.1"/>
    </source>
</evidence>
<gene>
    <name evidence="1" type="ORF">LCGC14_1929860</name>
</gene>
<comment type="caution">
    <text evidence="1">The sequence shown here is derived from an EMBL/GenBank/DDBJ whole genome shotgun (WGS) entry which is preliminary data.</text>
</comment>
<organism evidence="1">
    <name type="scientific">marine sediment metagenome</name>
    <dbReference type="NCBI Taxonomy" id="412755"/>
    <lineage>
        <taxon>unclassified sequences</taxon>
        <taxon>metagenomes</taxon>
        <taxon>ecological metagenomes</taxon>
    </lineage>
</organism>
<dbReference type="EMBL" id="LAZR01020706">
    <property type="protein sequence ID" value="KKL87924.1"/>
    <property type="molecule type" value="Genomic_DNA"/>
</dbReference>
<dbReference type="AlphaFoldDB" id="A0A0F9FND1"/>